<dbReference type="HOGENOM" id="CLU_2402151_0_0_1"/>
<evidence type="ECO:0000313" key="6">
    <source>
        <dbReference type="Proteomes" id="UP000015102"/>
    </source>
</evidence>
<proteinExistence type="predicted"/>
<dbReference type="STRING" id="36166.T1H5K3"/>
<dbReference type="Proteomes" id="UP000015102">
    <property type="component" value="Unassembled WGS sequence"/>
</dbReference>
<dbReference type="AlphaFoldDB" id="T1H5K3"/>
<reference evidence="5" key="2">
    <citation type="submission" date="2015-06" db="UniProtKB">
        <authorList>
            <consortium name="EnsemblMetazoa"/>
        </authorList>
    </citation>
    <scope>IDENTIFICATION</scope>
</reference>
<evidence type="ECO:0000256" key="3">
    <source>
        <dbReference type="ARBA" id="ARBA00023242"/>
    </source>
</evidence>
<keyword evidence="6" id="KW-1185">Reference proteome</keyword>
<keyword evidence="2" id="KW-0238">DNA-binding</keyword>
<dbReference type="InterPro" id="IPR022102">
    <property type="entry name" value="HJURP_C"/>
</dbReference>
<evidence type="ECO:0000256" key="2">
    <source>
        <dbReference type="ARBA" id="ARBA00023125"/>
    </source>
</evidence>
<comment type="subcellular location">
    <subcellularLocation>
        <location evidence="1">Nucleus</location>
    </subcellularLocation>
</comment>
<keyword evidence="3" id="KW-0539">Nucleus</keyword>
<evidence type="ECO:0000256" key="1">
    <source>
        <dbReference type="ARBA" id="ARBA00004123"/>
    </source>
</evidence>
<evidence type="ECO:0000259" key="4">
    <source>
        <dbReference type="Pfam" id="PF12347"/>
    </source>
</evidence>
<reference evidence="6" key="1">
    <citation type="submission" date="2013-02" db="EMBL/GenBank/DDBJ databases">
        <authorList>
            <person name="Hughes D."/>
        </authorList>
    </citation>
    <scope>NUCLEOTIDE SEQUENCE</scope>
    <source>
        <strain>Durham</strain>
        <strain evidence="6">NC isolate 2 -- Noor lab</strain>
    </source>
</reference>
<dbReference type="EMBL" id="CAQQ02388599">
    <property type="status" value="NOT_ANNOTATED_CDS"/>
    <property type="molecule type" value="Genomic_DNA"/>
</dbReference>
<dbReference type="EnsemblMetazoa" id="MESCA011583-RA">
    <property type="protein sequence ID" value="MESCA011583-PA"/>
    <property type="gene ID" value="MESCA011583"/>
</dbReference>
<accession>T1H5K3</accession>
<sequence length="93" mass="10606">MSPDSPEPDSDYNLTPRTEAKYNKIDEDFQLMIARQIPNVQRGMPGQNYTLPVSVPVGGIMQTVRSYRLVPKWLMQLVLDLPARKQCILQAEC</sequence>
<organism evidence="5 6">
    <name type="scientific">Megaselia scalaris</name>
    <name type="common">Humpbacked fly</name>
    <name type="synonym">Phora scalaris</name>
    <dbReference type="NCBI Taxonomy" id="36166"/>
    <lineage>
        <taxon>Eukaryota</taxon>
        <taxon>Metazoa</taxon>
        <taxon>Ecdysozoa</taxon>
        <taxon>Arthropoda</taxon>
        <taxon>Hexapoda</taxon>
        <taxon>Insecta</taxon>
        <taxon>Pterygota</taxon>
        <taxon>Neoptera</taxon>
        <taxon>Endopterygota</taxon>
        <taxon>Diptera</taxon>
        <taxon>Brachycera</taxon>
        <taxon>Muscomorpha</taxon>
        <taxon>Platypezoidea</taxon>
        <taxon>Phoridae</taxon>
        <taxon>Megaseliini</taxon>
        <taxon>Megaselia</taxon>
    </lineage>
</organism>
<dbReference type="GO" id="GO:0005634">
    <property type="term" value="C:nucleus"/>
    <property type="evidence" value="ECO:0007669"/>
    <property type="project" value="UniProtKB-SubCell"/>
</dbReference>
<dbReference type="GO" id="GO:0003677">
    <property type="term" value="F:DNA binding"/>
    <property type="evidence" value="ECO:0007669"/>
    <property type="project" value="UniProtKB-KW"/>
</dbReference>
<evidence type="ECO:0000313" key="5">
    <source>
        <dbReference type="EnsemblMetazoa" id="MESCA011583-PA"/>
    </source>
</evidence>
<protein>
    <recommendedName>
        <fullName evidence="4">Holliday junction regulator protein family C-terminal domain-containing protein</fullName>
    </recommendedName>
</protein>
<dbReference type="Pfam" id="PF12347">
    <property type="entry name" value="HJURP_C"/>
    <property type="match status" value="1"/>
</dbReference>
<feature type="domain" description="Holliday junction regulator protein family C-terminal" evidence="4">
    <location>
        <begin position="3"/>
        <end position="57"/>
    </location>
</feature>
<name>T1H5K3_MEGSC</name>